<dbReference type="OrthoDB" id="9767435at2"/>
<dbReference type="Pfam" id="PF07568">
    <property type="entry name" value="HisKA_2"/>
    <property type="match status" value="1"/>
</dbReference>
<evidence type="ECO:0000256" key="4">
    <source>
        <dbReference type="ARBA" id="ARBA00022679"/>
    </source>
</evidence>
<evidence type="ECO:0000256" key="8">
    <source>
        <dbReference type="SAM" id="Phobius"/>
    </source>
</evidence>
<evidence type="ECO:0000256" key="1">
    <source>
        <dbReference type="ARBA" id="ARBA00000085"/>
    </source>
</evidence>
<keyword evidence="6 10" id="KW-0418">Kinase</keyword>
<evidence type="ECO:0000259" key="9">
    <source>
        <dbReference type="Pfam" id="PF07568"/>
    </source>
</evidence>
<dbReference type="InterPro" id="IPR011495">
    <property type="entry name" value="Sig_transdc_His_kin_sub2_dim/P"/>
</dbReference>
<dbReference type="RefSeq" id="WP_073035866.1">
    <property type="nucleotide sequence ID" value="NZ_BMLR01000012.1"/>
</dbReference>
<feature type="transmembrane region" description="Helical" evidence="8">
    <location>
        <begin position="280"/>
        <end position="305"/>
    </location>
</feature>
<accession>A0A1M7GP22</accession>
<evidence type="ECO:0000256" key="3">
    <source>
        <dbReference type="ARBA" id="ARBA00022553"/>
    </source>
</evidence>
<dbReference type="EC" id="2.7.13.3" evidence="2"/>
<keyword evidence="8" id="KW-1133">Transmembrane helix</keyword>
<dbReference type="GO" id="GO:0005524">
    <property type="term" value="F:ATP binding"/>
    <property type="evidence" value="ECO:0007669"/>
    <property type="project" value="UniProtKB-KW"/>
</dbReference>
<proteinExistence type="predicted"/>
<evidence type="ECO:0000256" key="5">
    <source>
        <dbReference type="ARBA" id="ARBA00022741"/>
    </source>
</evidence>
<keyword evidence="11" id="KW-1185">Reference proteome</keyword>
<reference evidence="10 11" key="1">
    <citation type="submission" date="2016-11" db="EMBL/GenBank/DDBJ databases">
        <authorList>
            <person name="Jaros S."/>
            <person name="Januszkiewicz K."/>
            <person name="Wedrychowicz H."/>
        </authorList>
    </citation>
    <scope>NUCLEOTIDE SEQUENCE [LARGE SCALE GENOMIC DNA]</scope>
    <source>
        <strain evidence="10 11">DSM 29589</strain>
    </source>
</reference>
<dbReference type="Gene3D" id="3.30.450.20">
    <property type="entry name" value="PAS domain"/>
    <property type="match status" value="1"/>
</dbReference>
<keyword evidence="7" id="KW-0067">ATP-binding</keyword>
<keyword evidence="8" id="KW-0812">Transmembrane</keyword>
<dbReference type="PANTHER" id="PTHR41523">
    <property type="entry name" value="TWO-COMPONENT SYSTEM SENSOR PROTEIN"/>
    <property type="match status" value="1"/>
</dbReference>
<dbReference type="AlphaFoldDB" id="A0A1M7GP22"/>
<comment type="catalytic activity">
    <reaction evidence="1">
        <text>ATP + protein L-histidine = ADP + protein N-phospho-L-histidine.</text>
        <dbReference type="EC" id="2.7.13.3"/>
    </reaction>
</comment>
<gene>
    <name evidence="10" type="ORF">SAMN05444398_11126</name>
</gene>
<dbReference type="STRING" id="337701.SAMN05444398_11126"/>
<keyword evidence="8" id="KW-0472">Membrane</keyword>
<evidence type="ECO:0000256" key="2">
    <source>
        <dbReference type="ARBA" id="ARBA00012438"/>
    </source>
</evidence>
<dbReference type="InterPro" id="IPR036890">
    <property type="entry name" value="HATPase_C_sf"/>
</dbReference>
<dbReference type="GO" id="GO:0004673">
    <property type="term" value="F:protein histidine kinase activity"/>
    <property type="evidence" value="ECO:0007669"/>
    <property type="project" value="UniProtKB-EC"/>
</dbReference>
<evidence type="ECO:0000256" key="7">
    <source>
        <dbReference type="ARBA" id="ARBA00022840"/>
    </source>
</evidence>
<feature type="domain" description="Signal transduction histidine kinase subgroup 2 dimerisation and phosphoacceptor" evidence="9">
    <location>
        <begin position="371"/>
        <end position="443"/>
    </location>
</feature>
<dbReference type="EMBL" id="FRBR01000011">
    <property type="protein sequence ID" value="SHM17931.1"/>
    <property type="molecule type" value="Genomic_DNA"/>
</dbReference>
<name>A0A1M7GP22_9RHOB</name>
<sequence length="591" mass="65363">MSDTPRRALKPGLAVQLVLVLSIAILPLGLISVYQTLKVLEERRALSETALLEQTQQAVAASREVIGSAVSSAEALAITVAAFRSDIRACEAVMGRIVEESPLYMFAGFVNRDLQLVCSSRGEQRDLGNLDVIRAELGSAQTEIQMQPLAFLGGAASVNVMVPVFDNGTFLGKVLIAVPISALNTSLSGRAPDVDLVLFQSRGEIIATQDFTDDRRSVLPRNVGLETLALRARHTFRGSNREGLERDFAVVPIVDGRVFALGSWAPRSRSLVLPGYEEAFALYFPIIMWVIAIVVAYVGVHRLVIRHVRRLRSWMRLYTAGRADLDQARLDNAPEELEVVAEAFRAMTRNLTEQDRRREEDLQEKTVLLREVHHRVKNNLQLIASIMNMQIRATGSNEAKRLLRRVQDRVMALSTIHRYLYLARKLSMVRADKLLNEIIQQLVIVGTLDENGHQIKMATEFDAIEIDPDQSVPLSLLAAEAGMNAVKYSGVIKGGEAWINIALKKIEGDAVCLSVVNSRAPADTGATGDVQDGLLDGSGLGSRLIESFVMQLNGTLEVNDLPERYELHVTFPRVWHDRDDEEDTTADELMA</sequence>
<evidence type="ECO:0000313" key="11">
    <source>
        <dbReference type="Proteomes" id="UP000183974"/>
    </source>
</evidence>
<keyword evidence="3" id="KW-0597">Phosphoprotein</keyword>
<evidence type="ECO:0000256" key="6">
    <source>
        <dbReference type="ARBA" id="ARBA00022777"/>
    </source>
</evidence>
<dbReference type="PANTHER" id="PTHR41523:SF8">
    <property type="entry name" value="ETHYLENE RESPONSE SENSOR PROTEIN"/>
    <property type="match status" value="1"/>
</dbReference>
<keyword evidence="4" id="KW-0808">Transferase</keyword>
<feature type="transmembrane region" description="Helical" evidence="8">
    <location>
        <begin position="12"/>
        <end position="34"/>
    </location>
</feature>
<dbReference type="Proteomes" id="UP000183974">
    <property type="component" value="Unassembled WGS sequence"/>
</dbReference>
<evidence type="ECO:0000313" key="10">
    <source>
        <dbReference type="EMBL" id="SHM17931.1"/>
    </source>
</evidence>
<protein>
    <recommendedName>
        <fullName evidence="2">histidine kinase</fullName>
        <ecNumber evidence="2">2.7.13.3</ecNumber>
    </recommendedName>
</protein>
<dbReference type="Gene3D" id="3.30.565.10">
    <property type="entry name" value="Histidine kinase-like ATPase, C-terminal domain"/>
    <property type="match status" value="1"/>
</dbReference>
<keyword evidence="5" id="KW-0547">Nucleotide-binding</keyword>
<organism evidence="10 11">
    <name type="scientific">Roseovarius pacificus</name>
    <dbReference type="NCBI Taxonomy" id="337701"/>
    <lineage>
        <taxon>Bacteria</taxon>
        <taxon>Pseudomonadati</taxon>
        <taxon>Pseudomonadota</taxon>
        <taxon>Alphaproteobacteria</taxon>
        <taxon>Rhodobacterales</taxon>
        <taxon>Roseobacteraceae</taxon>
        <taxon>Roseovarius</taxon>
    </lineage>
</organism>